<evidence type="ECO:0000313" key="2">
    <source>
        <dbReference type="EMBL" id="MFD2310454.1"/>
    </source>
</evidence>
<dbReference type="EMBL" id="JBHUJD010000009">
    <property type="protein sequence ID" value="MFD2310454.1"/>
    <property type="molecule type" value="Genomic_DNA"/>
</dbReference>
<feature type="signal peptide" evidence="1">
    <location>
        <begin position="1"/>
        <end position="22"/>
    </location>
</feature>
<dbReference type="SUPFAM" id="SSF51338">
    <property type="entry name" value="Composite domain of metallo-dependent hydrolases"/>
    <property type="match status" value="1"/>
</dbReference>
<dbReference type="PANTHER" id="PTHR11647:SF1">
    <property type="entry name" value="COLLAPSIN RESPONSE MEDIATOR PROTEIN"/>
    <property type="match status" value="1"/>
</dbReference>
<organism evidence="2 3">
    <name type="scientific">Microbulbifer halophilus</name>
    <dbReference type="NCBI Taxonomy" id="453963"/>
    <lineage>
        <taxon>Bacteria</taxon>
        <taxon>Pseudomonadati</taxon>
        <taxon>Pseudomonadota</taxon>
        <taxon>Gammaproteobacteria</taxon>
        <taxon>Cellvibrionales</taxon>
        <taxon>Microbulbiferaceae</taxon>
        <taxon>Microbulbifer</taxon>
    </lineage>
</organism>
<protein>
    <submittedName>
        <fullName evidence="2">Imidazolonepropionase</fullName>
    </submittedName>
</protein>
<dbReference type="Gene3D" id="3.20.20.140">
    <property type="entry name" value="Metal-dependent hydrolases"/>
    <property type="match status" value="1"/>
</dbReference>
<sequence>MVRKIAMSCALLLGVAAPQLQAETLLITGGKVHTLGEAGSLETADILLRDGRVEAVGPSLDLSADRTIDASGKVVTPGVIAPVSELGLTEIGAASDTNDYAVTGESIGSAFDPMPAFNPKSTLIPFNRAGGVTRALVFPGISLWGEGVGDPQRVFAGRSFAIELNGEFDSVVATDLAQKAYLGEAGGQLAGGSRASAFAKVKSALREAAEYRDHRDAIRRGDWRTLNHSAADLEALQPVIDGEQPLLVTVNRASDILAVIDLAEQFELELIVQGAAEGWMVADQLAAAGVPVVIDAIDNLPISFSSLGARFDNAALLHEAGVTLAISAPGYAGTHNTYLSRQSAGNAVAYGLPYEAGLKAISTNVAGIFGIEGGVIEPGAVGDIAIWNGDPLEVTSFPEQLLIGGEPQSLVTRSTRLRDRYLKPEQGHEHWYRF</sequence>
<dbReference type="InterPro" id="IPR011059">
    <property type="entry name" value="Metal-dep_hydrolase_composite"/>
</dbReference>
<dbReference type="SUPFAM" id="SSF51556">
    <property type="entry name" value="Metallo-dependent hydrolases"/>
    <property type="match status" value="1"/>
</dbReference>
<keyword evidence="3" id="KW-1185">Reference proteome</keyword>
<dbReference type="PANTHER" id="PTHR11647">
    <property type="entry name" value="HYDRANTOINASE/DIHYDROPYRIMIDINASE FAMILY MEMBER"/>
    <property type="match status" value="1"/>
</dbReference>
<keyword evidence="1" id="KW-0732">Signal</keyword>
<evidence type="ECO:0000256" key="1">
    <source>
        <dbReference type="SAM" id="SignalP"/>
    </source>
</evidence>
<dbReference type="RefSeq" id="WP_265722144.1">
    <property type="nucleotide sequence ID" value="NZ_JAPIVK010000018.1"/>
</dbReference>
<comment type="caution">
    <text evidence="2">The sequence shown here is derived from an EMBL/GenBank/DDBJ whole genome shotgun (WGS) entry which is preliminary data.</text>
</comment>
<evidence type="ECO:0000313" key="3">
    <source>
        <dbReference type="Proteomes" id="UP001597425"/>
    </source>
</evidence>
<reference evidence="3" key="1">
    <citation type="journal article" date="2019" name="Int. J. Syst. Evol. Microbiol.">
        <title>The Global Catalogue of Microorganisms (GCM) 10K type strain sequencing project: providing services to taxonomists for standard genome sequencing and annotation.</title>
        <authorList>
            <consortium name="The Broad Institute Genomics Platform"/>
            <consortium name="The Broad Institute Genome Sequencing Center for Infectious Disease"/>
            <person name="Wu L."/>
            <person name="Ma J."/>
        </authorList>
    </citation>
    <scope>NUCLEOTIDE SEQUENCE [LARGE SCALE GENOMIC DNA]</scope>
    <source>
        <strain evidence="3">KCTC 12848</strain>
    </source>
</reference>
<dbReference type="InterPro" id="IPR032466">
    <property type="entry name" value="Metal_Hydrolase"/>
</dbReference>
<name>A0ABW5EGE6_9GAMM</name>
<dbReference type="InterPro" id="IPR050378">
    <property type="entry name" value="Metallo-dep_Hydrolases_sf"/>
</dbReference>
<accession>A0ABW5EGE6</accession>
<gene>
    <name evidence="2" type="ORF">ACFSKX_08495</name>
</gene>
<feature type="chain" id="PRO_5046362011" evidence="1">
    <location>
        <begin position="23"/>
        <end position="434"/>
    </location>
</feature>
<dbReference type="Gene3D" id="2.30.40.10">
    <property type="entry name" value="Urease, subunit C, domain 1"/>
    <property type="match status" value="1"/>
</dbReference>
<dbReference type="Proteomes" id="UP001597425">
    <property type="component" value="Unassembled WGS sequence"/>
</dbReference>
<proteinExistence type="predicted"/>